<proteinExistence type="predicted"/>
<dbReference type="InterPro" id="IPR057253">
    <property type="entry name" value="CoiA-like_N"/>
</dbReference>
<dbReference type="EMBL" id="CP035033">
    <property type="protein sequence ID" value="QAB15197.1"/>
    <property type="molecule type" value="Genomic_DNA"/>
</dbReference>
<accession>A0A410H2Q6</accession>
<sequence length="293" mass="34266">MVMSKSLKIGFAEDCKGQLISIHEASKGLEYYCPVCKSSLIIKQGVKRCKHFAHKTKEESSHESVLHYVAKHCLKNLLIEGYIPISPYQIIRKAPSEFYEKNFYASLVEPKFNNFKLSEVCVEKSVNEIALISDVLAVESFSDKYIAFEVAVTNFKSEDHINEYKDKDISCLEFDLSSMNYDVTVEEIKLALKDKKRIFFKHLSNQLLFIMQANQNLSEQIENDRVDALKKQHKHMEGLNLTAEKSRGAAIRERKYKEIDRALWDEDEKEWIEKKQKEHRKRRYQNILKNGLF</sequence>
<keyword evidence="3" id="KW-1185">Reference proteome</keyword>
<feature type="domain" description="Competence protein CoiA-like N-terminal" evidence="1">
    <location>
        <begin position="23"/>
        <end position="61"/>
    </location>
</feature>
<organism evidence="2 3">
    <name type="scientific">Hydrogenovibrio thermophilus</name>
    <dbReference type="NCBI Taxonomy" id="265883"/>
    <lineage>
        <taxon>Bacteria</taxon>
        <taxon>Pseudomonadati</taxon>
        <taxon>Pseudomonadota</taxon>
        <taxon>Gammaproteobacteria</taxon>
        <taxon>Thiotrichales</taxon>
        <taxon>Piscirickettsiaceae</taxon>
        <taxon>Hydrogenovibrio</taxon>
    </lineage>
</organism>
<evidence type="ECO:0000313" key="3">
    <source>
        <dbReference type="Proteomes" id="UP000285478"/>
    </source>
</evidence>
<dbReference type="Pfam" id="PF25164">
    <property type="entry name" value="CoiA_N"/>
    <property type="match status" value="1"/>
</dbReference>
<evidence type="ECO:0000313" key="2">
    <source>
        <dbReference type="EMBL" id="QAB15197.1"/>
    </source>
</evidence>
<dbReference type="KEGG" id="htr:EPV75_05710"/>
<dbReference type="AlphaFoldDB" id="A0A410H2Q6"/>
<gene>
    <name evidence="2" type="ORF">EPV75_05710</name>
</gene>
<dbReference type="Proteomes" id="UP000285478">
    <property type="component" value="Chromosome"/>
</dbReference>
<name>A0A410H2Q6_9GAMM</name>
<protein>
    <recommendedName>
        <fullName evidence="1">Competence protein CoiA-like N-terminal domain-containing protein</fullName>
    </recommendedName>
</protein>
<evidence type="ECO:0000259" key="1">
    <source>
        <dbReference type="Pfam" id="PF25164"/>
    </source>
</evidence>
<reference evidence="2 3" key="1">
    <citation type="journal article" date="2018" name="Environ. Microbiol.">
        <title>Genomes of ubiquitous marine and hypersaline Hydrogenovibrio, Thiomicrorhabdus and Thiomicrospira spp. encode a diversity of mechanisms to sustain chemolithoautotrophy in heterogeneous environments.</title>
        <authorList>
            <person name="Scott K.M."/>
            <person name="Williams J."/>
            <person name="Porter C.M.B."/>
            <person name="Russel S."/>
            <person name="Harmer T.L."/>
            <person name="Paul J.H."/>
            <person name="Antonen K.M."/>
            <person name="Bridges M.K."/>
            <person name="Camper G.J."/>
            <person name="Campla C.K."/>
            <person name="Casella L.G."/>
            <person name="Chase E."/>
            <person name="Conrad J.W."/>
            <person name="Cruz M.C."/>
            <person name="Dunlap D.S."/>
            <person name="Duran L."/>
            <person name="Fahsbender E.M."/>
            <person name="Goldsmith D.B."/>
            <person name="Keeley R.F."/>
            <person name="Kondoff M.R."/>
            <person name="Kussy B.I."/>
            <person name="Lane M.K."/>
            <person name="Lawler S."/>
            <person name="Leigh B.A."/>
            <person name="Lewis C."/>
            <person name="Lostal L.M."/>
            <person name="Marking D."/>
            <person name="Mancera P.A."/>
            <person name="McClenthan E.C."/>
            <person name="McIntyre E.A."/>
            <person name="Mine J.A."/>
            <person name="Modi S."/>
            <person name="Moore B.D."/>
            <person name="Morgan W.A."/>
            <person name="Nelson K.M."/>
            <person name="Nguyen K.N."/>
            <person name="Ogburn N."/>
            <person name="Parrino D.G."/>
            <person name="Pedapudi A.D."/>
            <person name="Pelham R.P."/>
            <person name="Preece A.M."/>
            <person name="Rampersad E.A."/>
            <person name="Richardson J.C."/>
            <person name="Rodgers C.M."/>
            <person name="Schaffer B.L."/>
            <person name="Sheridan N.E."/>
            <person name="Solone M.R."/>
            <person name="Staley Z.R."/>
            <person name="Tabuchi M."/>
            <person name="Waide R.J."/>
            <person name="Wanjugi P.W."/>
            <person name="Young S."/>
            <person name="Clum A."/>
            <person name="Daum C."/>
            <person name="Huntemann M."/>
            <person name="Ivanova N."/>
            <person name="Kyrpides N."/>
            <person name="Mikhailova N."/>
            <person name="Palaniappan K."/>
            <person name="Pillay M."/>
            <person name="Reddy T.B.K."/>
            <person name="Shapiro N."/>
            <person name="Stamatis D."/>
            <person name="Varghese N."/>
            <person name="Woyke T."/>
            <person name="Boden R."/>
            <person name="Freyermuth S.K."/>
            <person name="Kerfeld C.A."/>
        </authorList>
    </citation>
    <scope>NUCLEOTIDE SEQUENCE [LARGE SCALE GENOMIC DNA]</scope>
    <source>
        <strain evidence="2 3">JR-2</strain>
    </source>
</reference>